<feature type="compositionally biased region" description="Polar residues" evidence="1">
    <location>
        <begin position="237"/>
        <end position="249"/>
    </location>
</feature>
<keyword evidence="3" id="KW-0732">Signal</keyword>
<evidence type="ECO:0000313" key="4">
    <source>
        <dbReference type="EMBL" id="GAA4011078.1"/>
    </source>
</evidence>
<accession>A0ABP7SFH0</accession>
<evidence type="ECO:0000256" key="2">
    <source>
        <dbReference type="SAM" id="Phobius"/>
    </source>
</evidence>
<comment type="caution">
    <text evidence="4">The sequence shown here is derived from an EMBL/GenBank/DDBJ whole genome shotgun (WGS) entry which is preliminary data.</text>
</comment>
<organism evidence="4 5">
    <name type="scientific">Allokutzneria multivorans</name>
    <dbReference type="NCBI Taxonomy" id="1142134"/>
    <lineage>
        <taxon>Bacteria</taxon>
        <taxon>Bacillati</taxon>
        <taxon>Actinomycetota</taxon>
        <taxon>Actinomycetes</taxon>
        <taxon>Pseudonocardiales</taxon>
        <taxon>Pseudonocardiaceae</taxon>
        <taxon>Allokutzneria</taxon>
    </lineage>
</organism>
<feature type="signal peptide" evidence="3">
    <location>
        <begin position="1"/>
        <end position="24"/>
    </location>
</feature>
<feature type="compositionally biased region" description="Polar residues" evidence="1">
    <location>
        <begin position="143"/>
        <end position="154"/>
    </location>
</feature>
<feature type="compositionally biased region" description="Low complexity" evidence="1">
    <location>
        <begin position="209"/>
        <end position="219"/>
    </location>
</feature>
<name>A0ABP7SFH0_9PSEU</name>
<keyword evidence="5" id="KW-1185">Reference proteome</keyword>
<feature type="region of interest" description="Disordered" evidence="1">
    <location>
        <begin position="137"/>
        <end position="249"/>
    </location>
</feature>
<evidence type="ECO:0000256" key="3">
    <source>
        <dbReference type="SAM" id="SignalP"/>
    </source>
</evidence>
<feature type="compositionally biased region" description="Pro residues" evidence="1">
    <location>
        <begin position="164"/>
        <end position="201"/>
    </location>
</feature>
<keyword evidence="2" id="KW-1133">Transmembrane helix</keyword>
<reference evidence="5" key="1">
    <citation type="journal article" date="2019" name="Int. J. Syst. Evol. Microbiol.">
        <title>The Global Catalogue of Microorganisms (GCM) 10K type strain sequencing project: providing services to taxonomists for standard genome sequencing and annotation.</title>
        <authorList>
            <consortium name="The Broad Institute Genomics Platform"/>
            <consortium name="The Broad Institute Genome Sequencing Center for Infectious Disease"/>
            <person name="Wu L."/>
            <person name="Ma J."/>
        </authorList>
    </citation>
    <scope>NUCLEOTIDE SEQUENCE [LARGE SCALE GENOMIC DNA]</scope>
    <source>
        <strain evidence="5">JCM 17342</strain>
    </source>
</reference>
<dbReference type="Proteomes" id="UP001501747">
    <property type="component" value="Unassembled WGS sequence"/>
</dbReference>
<protein>
    <submittedName>
        <fullName evidence="4">Uncharacterized protein</fullName>
    </submittedName>
</protein>
<keyword evidence="2" id="KW-0472">Membrane</keyword>
<keyword evidence="2" id="KW-0812">Transmembrane</keyword>
<gene>
    <name evidence="4" type="ORF">GCM10022247_36770</name>
</gene>
<feature type="transmembrane region" description="Helical" evidence="2">
    <location>
        <begin position="249"/>
        <end position="271"/>
    </location>
</feature>
<evidence type="ECO:0000313" key="5">
    <source>
        <dbReference type="Proteomes" id="UP001501747"/>
    </source>
</evidence>
<sequence length="280" mass="28624">MRRWAAVAAVAGFLLAAATPPISAQGKGTPGHCPDGNGVTVVIDFQDLGGSTIVRCAQGEQATGHAALRNAGISITGTNRWGEGFICRIEGKPAPSAEPCIDTPPATAYWSYWHAPNGGAWKYSDFGVMNRKPPLGSYEGWSFSKNRTATTNPQPRVKPQRPVAAPPSPPPAPPPPPPPPRPQPQPQPQPQPGPGAPPPAPEVTSSSIAPTTTTEVPSTVAPPPAATTSETPAWTGVTPTNSASESNSATGTIVGIGAVLAVVVGAIIATARRRRAGDSS</sequence>
<feature type="chain" id="PRO_5045477701" evidence="3">
    <location>
        <begin position="25"/>
        <end position="280"/>
    </location>
</feature>
<evidence type="ECO:0000256" key="1">
    <source>
        <dbReference type="SAM" id="MobiDB-lite"/>
    </source>
</evidence>
<dbReference type="EMBL" id="BAABAL010000012">
    <property type="protein sequence ID" value="GAA4011078.1"/>
    <property type="molecule type" value="Genomic_DNA"/>
</dbReference>
<dbReference type="PRINTS" id="PR01217">
    <property type="entry name" value="PRICHEXTENSN"/>
</dbReference>
<proteinExistence type="predicted"/>
<dbReference type="RefSeq" id="WP_344876315.1">
    <property type="nucleotide sequence ID" value="NZ_BAABAL010000012.1"/>
</dbReference>